<keyword evidence="2" id="KW-0413">Isomerase</keyword>
<dbReference type="InterPro" id="IPR006145">
    <property type="entry name" value="PsdUridine_synth_RsuA/RluA"/>
</dbReference>
<dbReference type="RefSeq" id="WP_072882756.1">
    <property type="nucleotide sequence ID" value="NZ_FOKU01000012.1"/>
</dbReference>
<dbReference type="CDD" id="cd02869">
    <property type="entry name" value="PseudoU_synth_RluA_like"/>
    <property type="match status" value="1"/>
</dbReference>
<dbReference type="InterPro" id="IPR050188">
    <property type="entry name" value="RluA_PseudoU_synthase"/>
</dbReference>
<dbReference type="SUPFAM" id="SSF55120">
    <property type="entry name" value="Pseudouridine synthase"/>
    <property type="match status" value="1"/>
</dbReference>
<sequence length="235" mass="26449">MAEKIPHSTSSNLQVLFEDNHLIVINKRVGDIVQGDKTGDSPLSDVVKEYLKEKYNKPGNVYLGVVHRLDRPTSGIVLFAKTSKALPRLNKLFSEGKTKKIYWAVVDNAPPDESGVLTHWLVRNPKQNKSYAHAQEVPDSKKAVLEYQLVKKLKSYFLLEINLKTGRHHQIRAQLAAVGCHIKGDLKYGADRSNKDGGIHLHARYLELEHPVKKEMMQFTAPLPPDPVWDACTNG</sequence>
<dbReference type="Gene3D" id="3.30.2350.10">
    <property type="entry name" value="Pseudouridine synthase"/>
    <property type="match status" value="1"/>
</dbReference>
<dbReference type="InterPro" id="IPR020103">
    <property type="entry name" value="PsdUridine_synth_cat_dom_sf"/>
</dbReference>
<feature type="domain" description="Pseudouridine synthase RsuA/RluA-like" evidence="3">
    <location>
        <begin position="21"/>
        <end position="177"/>
    </location>
</feature>
<dbReference type="PANTHER" id="PTHR21600">
    <property type="entry name" value="MITOCHONDRIAL RNA PSEUDOURIDINE SYNTHASE"/>
    <property type="match status" value="1"/>
</dbReference>
<organism evidence="5 6">
    <name type="scientific">Flagellimonas taeanensis</name>
    <dbReference type="NCBI Taxonomy" id="1005926"/>
    <lineage>
        <taxon>Bacteria</taxon>
        <taxon>Pseudomonadati</taxon>
        <taxon>Bacteroidota</taxon>
        <taxon>Flavobacteriia</taxon>
        <taxon>Flavobacteriales</taxon>
        <taxon>Flavobacteriaceae</taxon>
        <taxon>Flagellimonas</taxon>
    </lineage>
</organism>
<dbReference type="EMBL" id="FOKU01000012">
    <property type="protein sequence ID" value="SFC51483.1"/>
    <property type="molecule type" value="Genomic_DNA"/>
</dbReference>
<dbReference type="PROSITE" id="PS01129">
    <property type="entry name" value="PSI_RLU"/>
    <property type="match status" value="1"/>
</dbReference>
<dbReference type="GO" id="GO:0001522">
    <property type="term" value="P:pseudouridine synthesis"/>
    <property type="evidence" value="ECO:0007669"/>
    <property type="project" value="InterPro"/>
</dbReference>
<dbReference type="AlphaFoldDB" id="A0A1M7C1K3"/>
<dbReference type="PANTHER" id="PTHR21600:SF83">
    <property type="entry name" value="PSEUDOURIDYLATE SYNTHASE RPUSD4, MITOCHONDRIAL"/>
    <property type="match status" value="1"/>
</dbReference>
<comment type="caution">
    <text evidence="5">The sequence shown here is derived from an EMBL/GenBank/DDBJ whole genome shotgun (WGS) entry which is preliminary data.</text>
</comment>
<name>A0A1M7C1K3_9FLAO</name>
<evidence type="ECO:0000256" key="1">
    <source>
        <dbReference type="ARBA" id="ARBA00010876"/>
    </source>
</evidence>
<evidence type="ECO:0000313" key="6">
    <source>
        <dbReference type="Proteomes" id="UP000184031"/>
    </source>
</evidence>
<dbReference type="GO" id="GO:0006396">
    <property type="term" value="P:RNA processing"/>
    <property type="evidence" value="ECO:0007669"/>
    <property type="project" value="UniProtKB-ARBA"/>
</dbReference>
<accession>A0A1M7C1K3</accession>
<dbReference type="Proteomes" id="UP000184031">
    <property type="component" value="Unassembled WGS sequence"/>
</dbReference>
<dbReference type="EMBL" id="FRAT01000012">
    <property type="protein sequence ID" value="SHL61110.1"/>
    <property type="molecule type" value="Genomic_DNA"/>
</dbReference>
<evidence type="ECO:0000259" key="3">
    <source>
        <dbReference type="Pfam" id="PF00849"/>
    </source>
</evidence>
<gene>
    <name evidence="4" type="ORF">SAMN04487891_112160</name>
    <name evidence="5" type="ORF">SAMN05216293_3904</name>
</gene>
<evidence type="ECO:0000313" key="4">
    <source>
        <dbReference type="EMBL" id="SFC51483.1"/>
    </source>
</evidence>
<dbReference type="GO" id="GO:0140098">
    <property type="term" value="F:catalytic activity, acting on RNA"/>
    <property type="evidence" value="ECO:0007669"/>
    <property type="project" value="UniProtKB-ARBA"/>
</dbReference>
<evidence type="ECO:0000256" key="2">
    <source>
        <dbReference type="ARBA" id="ARBA00023235"/>
    </source>
</evidence>
<reference evidence="5 6" key="1">
    <citation type="submission" date="2016-11" db="EMBL/GenBank/DDBJ databases">
        <authorList>
            <person name="Varghese N."/>
            <person name="Submissions S."/>
        </authorList>
    </citation>
    <scope>NUCLEOTIDE SEQUENCE [LARGE SCALE GENOMIC DNA]</scope>
    <source>
        <strain evidence="5 6">CGMCC 1.12174</strain>
        <strain evidence="4 7">DSM 26351</strain>
    </source>
</reference>
<dbReference type="Proteomes" id="UP000198940">
    <property type="component" value="Unassembled WGS sequence"/>
</dbReference>
<comment type="similarity">
    <text evidence="1">Belongs to the pseudouridine synthase RluA family.</text>
</comment>
<dbReference type="Pfam" id="PF00849">
    <property type="entry name" value="PseudoU_synth_2"/>
    <property type="match status" value="1"/>
</dbReference>
<protein>
    <submittedName>
        <fullName evidence="4">23S rRNA pseudouridine1911/1915/1917 synthase</fullName>
    </submittedName>
    <submittedName>
        <fullName evidence="5">Ribosomal large subunit pseudouridine synthase D</fullName>
    </submittedName>
</protein>
<evidence type="ECO:0000313" key="7">
    <source>
        <dbReference type="Proteomes" id="UP000198940"/>
    </source>
</evidence>
<evidence type="ECO:0000313" key="5">
    <source>
        <dbReference type="EMBL" id="SHL61110.1"/>
    </source>
</evidence>
<dbReference type="GO" id="GO:0009982">
    <property type="term" value="F:pseudouridine synthase activity"/>
    <property type="evidence" value="ECO:0007669"/>
    <property type="project" value="InterPro"/>
</dbReference>
<keyword evidence="7" id="KW-1185">Reference proteome</keyword>
<dbReference type="GO" id="GO:0003723">
    <property type="term" value="F:RNA binding"/>
    <property type="evidence" value="ECO:0007669"/>
    <property type="project" value="InterPro"/>
</dbReference>
<dbReference type="InterPro" id="IPR006224">
    <property type="entry name" value="PsdUridine_synth_RluA-like_CS"/>
</dbReference>
<dbReference type="OrthoDB" id="9807829at2"/>
<dbReference type="STRING" id="1055723.SAMN05216293_3904"/>
<proteinExistence type="inferred from homology"/>